<accession>A0ACC1RXX9</accession>
<dbReference type="Proteomes" id="UP001148662">
    <property type="component" value="Unassembled WGS sequence"/>
</dbReference>
<evidence type="ECO:0000313" key="1">
    <source>
        <dbReference type="EMBL" id="KAJ3527966.1"/>
    </source>
</evidence>
<reference evidence="1" key="1">
    <citation type="submission" date="2022-07" db="EMBL/GenBank/DDBJ databases">
        <title>Genome Sequence of Phlebia brevispora.</title>
        <authorList>
            <person name="Buettner E."/>
        </authorList>
    </citation>
    <scope>NUCLEOTIDE SEQUENCE</scope>
    <source>
        <strain evidence="1">MPL23</strain>
    </source>
</reference>
<name>A0ACC1RXX9_9APHY</name>
<protein>
    <submittedName>
        <fullName evidence="1">Uncharacterized protein</fullName>
    </submittedName>
</protein>
<dbReference type="EMBL" id="JANHOG010002052">
    <property type="protein sequence ID" value="KAJ3527966.1"/>
    <property type="molecule type" value="Genomic_DNA"/>
</dbReference>
<evidence type="ECO:0000313" key="2">
    <source>
        <dbReference type="Proteomes" id="UP001148662"/>
    </source>
</evidence>
<organism evidence="1 2">
    <name type="scientific">Phlebia brevispora</name>
    <dbReference type="NCBI Taxonomy" id="194682"/>
    <lineage>
        <taxon>Eukaryota</taxon>
        <taxon>Fungi</taxon>
        <taxon>Dikarya</taxon>
        <taxon>Basidiomycota</taxon>
        <taxon>Agaricomycotina</taxon>
        <taxon>Agaricomycetes</taxon>
        <taxon>Polyporales</taxon>
        <taxon>Meruliaceae</taxon>
        <taxon>Phlebia</taxon>
    </lineage>
</organism>
<keyword evidence="2" id="KW-1185">Reference proteome</keyword>
<proteinExistence type="predicted"/>
<gene>
    <name evidence="1" type="ORF">NM688_g8056</name>
</gene>
<comment type="caution">
    <text evidence="1">The sequence shown here is derived from an EMBL/GenBank/DDBJ whole genome shotgun (WGS) entry which is preliminary data.</text>
</comment>
<sequence>MMRADWDGLFLHGISTARRAVSKKDHTVLFPPSRQESFPRPKLGIRQRAEQGAHFLRTYYPDVDVASELIREELEIDARVSSSMETFDPFAGNLLTSFRSHGRTRTKTLYIAFPMGETASDLNISPLQFARNGTATFTPSVSAIRTFNTSIRQLISSTSLEPNPYDGYLAVRTYGLVTLLGINSSTQGVQLQDIVNVARSEAGDRPIMDMAFSKASVVLVVNDRGDVYGARSNDEQIILRHRTATAGNSSVWKLAHTTSEETALLMSASNLSLLDLRTEDTALRISPELEAGETMVFAENMDADYIVRATSTDRLFWMDVRYQQRPLLAIKHGHRSDRTLRTNTVIFNKDPLTFLTSDRHGLVTVYDVSEQGNLLHLNKTPYTFEVDSREYQRYNGRIFVRNPMQPKALMLGLSGRGSLHCTEFELHCGRADDPVATGSVLCERPSVLQDLPKTKEFPSYSESLSSRSLSEADLHSAYLHILTRSTTLESEDAQQTYETLESMGTFWQEVDAPVEHMLTTFDVSFRAGNEPSAASRADFFTGSALNTKRGVRALMQGRLPLDRISEKSAWHINLSAPLSRHVPSMATSPQATMQNLERYNLHSDDYRSGSSTYSPLILFEMSMPMKT</sequence>